<feature type="domain" description="PNT" evidence="6">
    <location>
        <begin position="232"/>
        <end position="316"/>
    </location>
</feature>
<dbReference type="PROSITE" id="PS51433">
    <property type="entry name" value="PNT"/>
    <property type="match status" value="1"/>
</dbReference>
<evidence type="ECO:0000256" key="2">
    <source>
        <dbReference type="ARBA" id="ARBA00023125"/>
    </source>
</evidence>
<dbReference type="InterPro" id="IPR036388">
    <property type="entry name" value="WH-like_DNA-bd_sf"/>
</dbReference>
<dbReference type="GO" id="GO:0000981">
    <property type="term" value="F:DNA-binding transcription factor activity, RNA polymerase II-specific"/>
    <property type="evidence" value="ECO:0007669"/>
    <property type="project" value="TreeGrafter"/>
</dbReference>
<feature type="compositionally biased region" description="Polar residues" evidence="4">
    <location>
        <begin position="357"/>
        <end position="369"/>
    </location>
</feature>
<evidence type="ECO:0000313" key="8">
    <source>
        <dbReference type="Proteomes" id="UP000887013"/>
    </source>
</evidence>
<dbReference type="SUPFAM" id="SSF46785">
    <property type="entry name" value="Winged helix' DNA-binding domain"/>
    <property type="match status" value="1"/>
</dbReference>
<keyword evidence="3" id="KW-0539">Nucleus</keyword>
<dbReference type="InterPro" id="IPR000418">
    <property type="entry name" value="Ets_dom"/>
</dbReference>
<feature type="region of interest" description="Disordered" evidence="4">
    <location>
        <begin position="357"/>
        <end position="430"/>
    </location>
</feature>
<comment type="similarity">
    <text evidence="1 3">Belongs to the ETS family.</text>
</comment>
<dbReference type="GO" id="GO:0043565">
    <property type="term" value="F:sequence-specific DNA binding"/>
    <property type="evidence" value="ECO:0007669"/>
    <property type="project" value="InterPro"/>
</dbReference>
<dbReference type="PROSITE" id="PS00346">
    <property type="entry name" value="ETS_DOMAIN_2"/>
    <property type="match status" value="1"/>
</dbReference>
<reference evidence="7" key="1">
    <citation type="submission" date="2020-08" db="EMBL/GenBank/DDBJ databases">
        <title>Multicomponent nature underlies the extraordinary mechanical properties of spider dragline silk.</title>
        <authorList>
            <person name="Kono N."/>
            <person name="Nakamura H."/>
            <person name="Mori M."/>
            <person name="Yoshida Y."/>
            <person name="Ohtoshi R."/>
            <person name="Malay A.D."/>
            <person name="Moran D.A.P."/>
            <person name="Tomita M."/>
            <person name="Numata K."/>
            <person name="Arakawa K."/>
        </authorList>
    </citation>
    <scope>NUCLEOTIDE SEQUENCE</scope>
</reference>
<dbReference type="InterPro" id="IPR046328">
    <property type="entry name" value="ETS_fam"/>
</dbReference>
<dbReference type="SUPFAM" id="SSF47769">
    <property type="entry name" value="SAM/Pointed domain"/>
    <property type="match status" value="1"/>
</dbReference>
<dbReference type="OrthoDB" id="5961210at2759"/>
<protein>
    <submittedName>
        <fullName evidence="7">DNA-binding protein D-ETS-4</fullName>
    </submittedName>
</protein>
<dbReference type="PROSITE" id="PS00345">
    <property type="entry name" value="ETS_DOMAIN_1"/>
    <property type="match status" value="1"/>
</dbReference>
<dbReference type="PRINTS" id="PR00454">
    <property type="entry name" value="ETSDOMAIN"/>
</dbReference>
<dbReference type="InterPro" id="IPR003118">
    <property type="entry name" value="Pointed_dom"/>
</dbReference>
<keyword evidence="8" id="KW-1185">Reference proteome</keyword>
<evidence type="ECO:0000256" key="3">
    <source>
        <dbReference type="RuleBase" id="RU004019"/>
    </source>
</evidence>
<comment type="subcellular location">
    <subcellularLocation>
        <location evidence="3">Nucleus</location>
    </subcellularLocation>
</comment>
<accession>A0A8X6PB88</accession>
<feature type="compositionally biased region" description="Acidic residues" evidence="4">
    <location>
        <begin position="401"/>
        <end position="411"/>
    </location>
</feature>
<dbReference type="PANTHER" id="PTHR11849">
    <property type="entry name" value="ETS"/>
    <property type="match status" value="1"/>
</dbReference>
<dbReference type="InterPro" id="IPR036390">
    <property type="entry name" value="WH_DNA-bd_sf"/>
</dbReference>
<evidence type="ECO:0000259" key="5">
    <source>
        <dbReference type="PROSITE" id="PS50061"/>
    </source>
</evidence>
<dbReference type="Pfam" id="PF02198">
    <property type="entry name" value="SAM_PNT"/>
    <property type="match status" value="1"/>
</dbReference>
<gene>
    <name evidence="7" type="primary">Ets98B</name>
    <name evidence="7" type="ORF">NPIL_557781</name>
</gene>
<dbReference type="FunFam" id="1.10.10.10:FF:000996">
    <property type="entry name" value="Predicted protein"/>
    <property type="match status" value="1"/>
</dbReference>
<evidence type="ECO:0000313" key="7">
    <source>
        <dbReference type="EMBL" id="GFT58789.1"/>
    </source>
</evidence>
<organism evidence="7 8">
    <name type="scientific">Nephila pilipes</name>
    <name type="common">Giant wood spider</name>
    <name type="synonym">Nephila maculata</name>
    <dbReference type="NCBI Taxonomy" id="299642"/>
    <lineage>
        <taxon>Eukaryota</taxon>
        <taxon>Metazoa</taxon>
        <taxon>Ecdysozoa</taxon>
        <taxon>Arthropoda</taxon>
        <taxon>Chelicerata</taxon>
        <taxon>Arachnida</taxon>
        <taxon>Araneae</taxon>
        <taxon>Araneomorphae</taxon>
        <taxon>Entelegynae</taxon>
        <taxon>Araneoidea</taxon>
        <taxon>Nephilidae</taxon>
        <taxon>Nephila</taxon>
    </lineage>
</organism>
<name>A0A8X6PB88_NEPPI</name>
<dbReference type="PROSITE" id="PS50061">
    <property type="entry name" value="ETS_DOMAIN_3"/>
    <property type="match status" value="1"/>
</dbReference>
<dbReference type="AlphaFoldDB" id="A0A8X6PB88"/>
<dbReference type="EMBL" id="BMAW01067243">
    <property type="protein sequence ID" value="GFT58789.1"/>
    <property type="molecule type" value="Genomic_DNA"/>
</dbReference>
<dbReference type="SMART" id="SM00413">
    <property type="entry name" value="ETS"/>
    <property type="match status" value="1"/>
</dbReference>
<feature type="compositionally biased region" description="Gly residues" evidence="4">
    <location>
        <begin position="419"/>
        <end position="428"/>
    </location>
</feature>
<dbReference type="SMART" id="SM00251">
    <property type="entry name" value="SAM_PNT"/>
    <property type="match status" value="1"/>
</dbReference>
<evidence type="ECO:0000259" key="6">
    <source>
        <dbReference type="PROSITE" id="PS51433"/>
    </source>
</evidence>
<feature type="domain" description="ETS" evidence="5">
    <location>
        <begin position="435"/>
        <end position="518"/>
    </location>
</feature>
<comment type="caution">
    <text evidence="7">The sequence shown here is derived from an EMBL/GenBank/DDBJ whole genome shotgun (WGS) entry which is preliminary data.</text>
</comment>
<dbReference type="GO" id="GO:0005634">
    <property type="term" value="C:nucleus"/>
    <property type="evidence" value="ECO:0007669"/>
    <property type="project" value="UniProtKB-SubCell"/>
</dbReference>
<evidence type="ECO:0000256" key="4">
    <source>
        <dbReference type="SAM" id="MobiDB-lite"/>
    </source>
</evidence>
<evidence type="ECO:0000256" key="1">
    <source>
        <dbReference type="ARBA" id="ARBA00005562"/>
    </source>
</evidence>
<dbReference type="Gene3D" id="1.10.150.50">
    <property type="entry name" value="Transcription Factor, Ets-1"/>
    <property type="match status" value="1"/>
</dbReference>
<dbReference type="InterPro" id="IPR013761">
    <property type="entry name" value="SAM/pointed_sf"/>
</dbReference>
<dbReference type="PANTHER" id="PTHR11849:SF182">
    <property type="entry name" value="SAM POINTED DOMAIN-CONTAINING ETS TRANSCRIPTION FACTOR"/>
    <property type="match status" value="1"/>
</dbReference>
<dbReference type="Gene3D" id="1.10.10.10">
    <property type="entry name" value="Winged helix-like DNA-binding domain superfamily/Winged helix DNA-binding domain"/>
    <property type="match status" value="1"/>
</dbReference>
<keyword evidence="2 3" id="KW-0238">DNA-binding</keyword>
<feature type="compositionally biased region" description="Low complexity" evidence="4">
    <location>
        <begin position="374"/>
        <end position="390"/>
    </location>
</feature>
<dbReference type="GO" id="GO:0030154">
    <property type="term" value="P:cell differentiation"/>
    <property type="evidence" value="ECO:0007669"/>
    <property type="project" value="TreeGrafter"/>
</dbReference>
<proteinExistence type="inferred from homology"/>
<sequence length="523" mass="58883">MNSLPPIISKKRPLLEDTLFPPDYCRIFSYCQRSKIKSNVSKHYASPTSVFLQNLATNSHCRLTAQELPQYLPKKNMQRCAPVQVETRPQLVPNPGSPLSLEAWCVADFESWFSDNTTLMRTPNNGYTSVSMDSTQKMPAYHNSVHVNIPSPSSGMCTAADSPTLYDSPPGKNYNGPPPYVQIKQEIEEEYQCTGARMAPINGMGPALIVKREEEEGLTDQMEQLRSLAVEHAAKEIHVACEVLGISHDPALWNLDDAKAWILWTLNQYNMSTDVLQHFNMDGLGLSALPESYFRQNVPNGGDILFAQLDIWKTAASLQRQNSLVSQQQQQPQQQSLLTFRPEDSMLDMSGILDQWSPYQPHQRMSPSAGSRGGSLVVAPDSSSSVASPEGSHDFSSEGIQSDDEISDESSDVERYGNNRGGTSGSGRPGSHSHIHLWQFLKELLCQSQVYGSCIRWLDRSKGIFKIEDSVRVARLWGKRKNRPAMNYDKLSRSIRQYYKKGIMKKTERSQRLVYQFCHPYHL</sequence>
<dbReference type="Pfam" id="PF00178">
    <property type="entry name" value="Ets"/>
    <property type="match status" value="1"/>
</dbReference>
<dbReference type="Proteomes" id="UP000887013">
    <property type="component" value="Unassembled WGS sequence"/>
</dbReference>